<accession>A0A5C5VQW6</accession>
<evidence type="ECO:0000313" key="1">
    <source>
        <dbReference type="EMBL" id="TWT40049.1"/>
    </source>
</evidence>
<gene>
    <name evidence="1" type="ORF">KOR42_50160</name>
</gene>
<dbReference type="Proteomes" id="UP000317243">
    <property type="component" value="Unassembled WGS sequence"/>
</dbReference>
<dbReference type="AlphaFoldDB" id="A0A5C5VQW6"/>
<dbReference type="OrthoDB" id="277935at2"/>
<evidence type="ECO:0000313" key="2">
    <source>
        <dbReference type="Proteomes" id="UP000317243"/>
    </source>
</evidence>
<sequence length="378" mass="43997">MKHYGLVGLTFVAFLSLNTENVFAQRVVVAPRRIGWGYYDPYYSVTNRVYAQATLIRAQGDAAVSYSTARNLNAEAYSKELDNWKKRVRTYWDSKILAERKRMEYEHVKQIKRLKYLNDRKWTNSRIWEQLKNHPELSNAQIKSGRALNFLLDRLTASALPYEFDPATSQFGSEALREVSLSDEWLSNITLKHESLTFKANESGKDSIELWPYLLRWDDFDEERQAYDAARLTVLDESKQAGEVSVENIRKLQDALLRLANEFHRNREVKAWGHENRRYSHFNLADRFLHNLDREILRLEATGDIRPFQGRGGYDPKTDGKHIVSLLTYMNRNGIEFAPAQAGSEWAYYDLFASMRAIYLTVAEQDESTQPKDLSTIE</sequence>
<proteinExistence type="predicted"/>
<organism evidence="1 2">
    <name type="scientific">Thalassoglobus neptunius</name>
    <dbReference type="NCBI Taxonomy" id="1938619"/>
    <lineage>
        <taxon>Bacteria</taxon>
        <taxon>Pseudomonadati</taxon>
        <taxon>Planctomycetota</taxon>
        <taxon>Planctomycetia</taxon>
        <taxon>Planctomycetales</taxon>
        <taxon>Planctomycetaceae</taxon>
        <taxon>Thalassoglobus</taxon>
    </lineage>
</organism>
<reference evidence="1 2" key="1">
    <citation type="submission" date="2019-02" db="EMBL/GenBank/DDBJ databases">
        <title>Deep-cultivation of Planctomycetes and their phenomic and genomic characterization uncovers novel biology.</title>
        <authorList>
            <person name="Wiegand S."/>
            <person name="Jogler M."/>
            <person name="Boedeker C."/>
            <person name="Pinto D."/>
            <person name="Vollmers J."/>
            <person name="Rivas-Marin E."/>
            <person name="Kohn T."/>
            <person name="Peeters S.H."/>
            <person name="Heuer A."/>
            <person name="Rast P."/>
            <person name="Oberbeckmann S."/>
            <person name="Bunk B."/>
            <person name="Jeske O."/>
            <person name="Meyerdierks A."/>
            <person name="Storesund J.E."/>
            <person name="Kallscheuer N."/>
            <person name="Luecker S."/>
            <person name="Lage O.M."/>
            <person name="Pohl T."/>
            <person name="Merkel B.J."/>
            <person name="Hornburger P."/>
            <person name="Mueller R.-W."/>
            <person name="Bruemmer F."/>
            <person name="Labrenz M."/>
            <person name="Spormann A.M."/>
            <person name="Op Den Camp H."/>
            <person name="Overmann J."/>
            <person name="Amann R."/>
            <person name="Jetten M.S.M."/>
            <person name="Mascher T."/>
            <person name="Medema M.H."/>
            <person name="Devos D.P."/>
            <person name="Kaster A.-K."/>
            <person name="Ovreas L."/>
            <person name="Rohde M."/>
            <person name="Galperin M.Y."/>
            <person name="Jogler C."/>
        </authorList>
    </citation>
    <scope>NUCLEOTIDE SEQUENCE [LARGE SCALE GENOMIC DNA]</scope>
    <source>
        <strain evidence="1 2">KOR42</strain>
    </source>
</reference>
<dbReference type="EMBL" id="SIHI01000057">
    <property type="protein sequence ID" value="TWT40049.1"/>
    <property type="molecule type" value="Genomic_DNA"/>
</dbReference>
<comment type="caution">
    <text evidence="1">The sequence shown here is derived from an EMBL/GenBank/DDBJ whole genome shotgun (WGS) entry which is preliminary data.</text>
</comment>
<keyword evidence="2" id="KW-1185">Reference proteome</keyword>
<protein>
    <submittedName>
        <fullName evidence="1">Uncharacterized protein</fullName>
    </submittedName>
</protein>
<dbReference type="RefSeq" id="WP_146512311.1">
    <property type="nucleotide sequence ID" value="NZ_SIHI01000057.1"/>
</dbReference>
<name>A0A5C5VQW6_9PLAN</name>